<dbReference type="EMBL" id="KE670840">
    <property type="protein sequence ID" value="ERE80879.1"/>
    <property type="molecule type" value="Genomic_DNA"/>
</dbReference>
<dbReference type="Gene3D" id="6.20.50.150">
    <property type="match status" value="1"/>
</dbReference>
<dbReference type="Proteomes" id="UP000030759">
    <property type="component" value="Unassembled WGS sequence"/>
</dbReference>
<keyword evidence="1" id="KW-0862">Zinc</keyword>
<evidence type="ECO:0000313" key="6">
    <source>
        <dbReference type="EMBL" id="ERE80879.1"/>
    </source>
</evidence>
<dbReference type="AlphaFoldDB" id="A0A061ICR8"/>
<dbReference type="SMART" id="SM01402">
    <property type="entry name" value="Ribosomal_S27"/>
    <property type="match status" value="1"/>
</dbReference>
<evidence type="ECO:0000256" key="1">
    <source>
        <dbReference type="ARBA" id="ARBA00022833"/>
    </source>
</evidence>
<dbReference type="InterPro" id="IPR002906">
    <property type="entry name" value="Ribosomal_eS31"/>
</dbReference>
<name>A0A061ICR8_CRIGR</name>
<keyword evidence="2" id="KW-0689">Ribosomal protein</keyword>
<feature type="compositionally biased region" description="Polar residues" evidence="4">
    <location>
        <begin position="53"/>
        <end position="63"/>
    </location>
</feature>
<proteinExistence type="predicted"/>
<sequence length="155" mass="18054">MENRGNVEDYARFEAKIHDLREQMMNHSMSSGSGSLRTNQKRSLYVSQKASVYPSSYVETSGGAQKRRKKSCTTPQKNKRKRKKLKLAVLRHHKMDEKWQISRLHQKCPNECAPDASMTSHIDGYYCDRCLTYRFTKSDNKELCMVLVIFVKKKA</sequence>
<feature type="region of interest" description="Disordered" evidence="4">
    <location>
        <begin position="53"/>
        <end position="84"/>
    </location>
</feature>
<organism evidence="6 7">
    <name type="scientific">Cricetulus griseus</name>
    <name type="common">Chinese hamster</name>
    <name type="synonym">Cricetulus barabensis griseus</name>
    <dbReference type="NCBI Taxonomy" id="10029"/>
    <lineage>
        <taxon>Eukaryota</taxon>
        <taxon>Metazoa</taxon>
        <taxon>Chordata</taxon>
        <taxon>Craniata</taxon>
        <taxon>Vertebrata</taxon>
        <taxon>Euteleostomi</taxon>
        <taxon>Mammalia</taxon>
        <taxon>Eutheria</taxon>
        <taxon>Euarchontoglires</taxon>
        <taxon>Glires</taxon>
        <taxon>Rodentia</taxon>
        <taxon>Myomorpha</taxon>
        <taxon>Muroidea</taxon>
        <taxon>Cricetidae</taxon>
        <taxon>Cricetinae</taxon>
        <taxon>Cricetulus</taxon>
    </lineage>
</organism>
<evidence type="ECO:0000256" key="3">
    <source>
        <dbReference type="ARBA" id="ARBA00023274"/>
    </source>
</evidence>
<dbReference type="GO" id="GO:0005840">
    <property type="term" value="C:ribosome"/>
    <property type="evidence" value="ECO:0007669"/>
    <property type="project" value="UniProtKB-KW"/>
</dbReference>
<dbReference type="GO" id="GO:0003735">
    <property type="term" value="F:structural constituent of ribosome"/>
    <property type="evidence" value="ECO:0007669"/>
    <property type="project" value="InterPro"/>
</dbReference>
<dbReference type="SUPFAM" id="SSF57829">
    <property type="entry name" value="Zn-binding ribosomal proteins"/>
    <property type="match status" value="1"/>
</dbReference>
<dbReference type="GO" id="GO:1990904">
    <property type="term" value="C:ribonucleoprotein complex"/>
    <property type="evidence" value="ECO:0007669"/>
    <property type="project" value="UniProtKB-KW"/>
</dbReference>
<evidence type="ECO:0000256" key="2">
    <source>
        <dbReference type="ARBA" id="ARBA00022980"/>
    </source>
</evidence>
<dbReference type="GO" id="GO:0005829">
    <property type="term" value="C:cytosol"/>
    <property type="evidence" value="ECO:0007669"/>
    <property type="project" value="UniProtKB-ARBA"/>
</dbReference>
<dbReference type="InterPro" id="IPR011332">
    <property type="entry name" value="Ribosomal_zn-bd"/>
</dbReference>
<protein>
    <submittedName>
        <fullName evidence="6">Putative disks large-like protein</fullName>
    </submittedName>
</protein>
<evidence type="ECO:0000313" key="7">
    <source>
        <dbReference type="Proteomes" id="UP000030759"/>
    </source>
</evidence>
<dbReference type="InterPro" id="IPR038582">
    <property type="entry name" value="Ribosomal_eS31_euk-type_sf"/>
</dbReference>
<dbReference type="GO" id="GO:0006412">
    <property type="term" value="P:translation"/>
    <property type="evidence" value="ECO:0007669"/>
    <property type="project" value="InterPro"/>
</dbReference>
<evidence type="ECO:0000256" key="4">
    <source>
        <dbReference type="SAM" id="MobiDB-lite"/>
    </source>
</evidence>
<dbReference type="Pfam" id="PF01599">
    <property type="entry name" value="Ribosomal_S27"/>
    <property type="match status" value="1"/>
</dbReference>
<feature type="compositionally biased region" description="Basic residues" evidence="4">
    <location>
        <begin position="65"/>
        <end position="84"/>
    </location>
</feature>
<gene>
    <name evidence="6" type="ORF">H671_3g8551</name>
</gene>
<reference evidence="7" key="1">
    <citation type="journal article" date="2013" name="Nat. Biotechnol.">
        <title>Chinese hamster genome sequenced from sorted chromosomes.</title>
        <authorList>
            <person name="Brinkrolf K."/>
            <person name="Rupp O."/>
            <person name="Laux H."/>
            <person name="Kollin F."/>
            <person name="Ernst W."/>
            <person name="Linke B."/>
            <person name="Kofler R."/>
            <person name="Romand S."/>
            <person name="Hesse F."/>
            <person name="Budach W.E."/>
            <person name="Galosy S."/>
            <person name="Muller D."/>
            <person name="Noll T."/>
            <person name="Wienberg J."/>
            <person name="Jostock T."/>
            <person name="Leonard M."/>
            <person name="Grillari J."/>
            <person name="Tauch A."/>
            <person name="Goesmann A."/>
            <person name="Helk B."/>
            <person name="Mott J.E."/>
            <person name="Puhler A."/>
            <person name="Borth N."/>
        </authorList>
    </citation>
    <scope>NUCLEOTIDE SEQUENCE [LARGE SCALE GENOMIC DNA]</scope>
    <source>
        <strain evidence="7">17A/GY</strain>
    </source>
</reference>
<feature type="domain" description="Small ribosomal subunit protein eS31" evidence="5">
    <location>
        <begin position="89"/>
        <end position="132"/>
    </location>
</feature>
<accession>A0A061ICR8</accession>
<evidence type="ECO:0000259" key="5">
    <source>
        <dbReference type="SMART" id="SM01402"/>
    </source>
</evidence>
<keyword evidence="3" id="KW-0687">Ribonucleoprotein</keyword>